<dbReference type="AlphaFoldDB" id="L7MG08"/>
<reference evidence="4" key="1">
    <citation type="submission" date="2012-11" db="EMBL/GenBank/DDBJ databases">
        <authorList>
            <person name="Lucero-Rivera Y.E."/>
            <person name="Tovar-Ramirez D."/>
        </authorList>
    </citation>
    <scope>NUCLEOTIDE SEQUENCE</scope>
    <source>
        <tissue evidence="4">Salivary gland</tissue>
    </source>
</reference>
<organism evidence="4">
    <name type="scientific">Rhipicephalus pulchellus</name>
    <name type="common">Yellow backed tick</name>
    <name type="synonym">Dermacentor pulchellus</name>
    <dbReference type="NCBI Taxonomy" id="72859"/>
    <lineage>
        <taxon>Eukaryota</taxon>
        <taxon>Metazoa</taxon>
        <taxon>Ecdysozoa</taxon>
        <taxon>Arthropoda</taxon>
        <taxon>Chelicerata</taxon>
        <taxon>Arachnida</taxon>
        <taxon>Acari</taxon>
        <taxon>Parasitiformes</taxon>
        <taxon>Ixodida</taxon>
        <taxon>Ixodoidea</taxon>
        <taxon>Ixodidae</taxon>
        <taxon>Rhipicephalinae</taxon>
        <taxon>Rhipicephalus</taxon>
        <taxon>Rhipicephalus</taxon>
    </lineage>
</organism>
<reference evidence="4" key="2">
    <citation type="journal article" date="2015" name="J. Proteomics">
        <title>Sexual differences in the sialomes of the zebra tick, Rhipicephalus pulchellus.</title>
        <authorList>
            <person name="Tan A.W."/>
            <person name="Francischetti I.M."/>
            <person name="Slovak M."/>
            <person name="Kini R.M."/>
            <person name="Ribeiro J.M."/>
        </authorList>
    </citation>
    <scope>NUCLEOTIDE SEQUENCE</scope>
    <source>
        <tissue evidence="4">Salivary gland</tissue>
    </source>
</reference>
<evidence type="ECO:0000259" key="3">
    <source>
        <dbReference type="PROSITE" id="PS50158"/>
    </source>
</evidence>
<dbReference type="SMART" id="SM00343">
    <property type="entry name" value="ZnF_C2HC"/>
    <property type="match status" value="1"/>
</dbReference>
<dbReference type="EMBL" id="GACK01002267">
    <property type="protein sequence ID" value="JAA62767.1"/>
    <property type="molecule type" value="mRNA"/>
</dbReference>
<feature type="region of interest" description="Disordered" evidence="2">
    <location>
        <begin position="37"/>
        <end position="64"/>
    </location>
</feature>
<keyword evidence="1" id="KW-0479">Metal-binding</keyword>
<dbReference type="SUPFAM" id="SSF57756">
    <property type="entry name" value="Retrovirus zinc finger-like domains"/>
    <property type="match status" value="1"/>
</dbReference>
<feature type="compositionally biased region" description="Basic residues" evidence="2">
    <location>
        <begin position="434"/>
        <end position="445"/>
    </location>
</feature>
<dbReference type="InterPro" id="IPR036875">
    <property type="entry name" value="Znf_CCHC_sf"/>
</dbReference>
<evidence type="ECO:0000256" key="2">
    <source>
        <dbReference type="SAM" id="MobiDB-lite"/>
    </source>
</evidence>
<name>L7MG08_RHIPC</name>
<dbReference type="GO" id="GO:0003676">
    <property type="term" value="F:nucleic acid binding"/>
    <property type="evidence" value="ECO:0007669"/>
    <property type="project" value="InterPro"/>
</dbReference>
<dbReference type="PANTHER" id="PTHR33194:SF4">
    <property type="entry name" value="CCHC-TYPE DOMAIN-CONTAINING PROTEIN"/>
    <property type="match status" value="1"/>
</dbReference>
<dbReference type="PROSITE" id="PS50158">
    <property type="entry name" value="ZF_CCHC"/>
    <property type="match status" value="1"/>
</dbReference>
<proteinExistence type="evidence at transcript level"/>
<protein>
    <recommendedName>
        <fullName evidence="3">CCHC-type domain-containing protein</fullName>
    </recommendedName>
</protein>
<dbReference type="InterPro" id="IPR005162">
    <property type="entry name" value="Retrotrans_gag_dom"/>
</dbReference>
<feature type="compositionally biased region" description="Low complexity" evidence="2">
    <location>
        <begin position="38"/>
        <end position="47"/>
    </location>
</feature>
<dbReference type="Gene3D" id="4.10.60.10">
    <property type="entry name" value="Zinc finger, CCHC-type"/>
    <property type="match status" value="1"/>
</dbReference>
<evidence type="ECO:0000313" key="4">
    <source>
        <dbReference type="EMBL" id="JAA62767.1"/>
    </source>
</evidence>
<keyword evidence="1" id="KW-0863">Zinc-finger</keyword>
<dbReference type="Pfam" id="PF03732">
    <property type="entry name" value="Retrotrans_gag"/>
    <property type="match status" value="1"/>
</dbReference>
<evidence type="ECO:0000256" key="1">
    <source>
        <dbReference type="PROSITE-ProRule" id="PRU00047"/>
    </source>
</evidence>
<feature type="compositionally biased region" description="Polar residues" evidence="2">
    <location>
        <begin position="404"/>
        <end position="428"/>
    </location>
</feature>
<feature type="non-terminal residue" evidence="4">
    <location>
        <position position="1"/>
    </location>
</feature>
<dbReference type="GO" id="GO:0008270">
    <property type="term" value="F:zinc ion binding"/>
    <property type="evidence" value="ECO:0007669"/>
    <property type="project" value="UniProtKB-KW"/>
</dbReference>
<accession>L7MG08</accession>
<feature type="domain" description="CCHC-type" evidence="3">
    <location>
        <begin position="361"/>
        <end position="376"/>
    </location>
</feature>
<keyword evidence="1" id="KW-0862">Zinc</keyword>
<dbReference type="PANTHER" id="PTHR33194">
    <property type="entry name" value="ZINC KNUCKLE DOMAINCONTAINING PROTEIN"/>
    <property type="match status" value="1"/>
</dbReference>
<feature type="region of interest" description="Disordered" evidence="2">
    <location>
        <begin position="380"/>
        <end position="452"/>
    </location>
</feature>
<dbReference type="InterPro" id="IPR001878">
    <property type="entry name" value="Znf_CCHC"/>
</dbReference>
<sequence length="452" mass="50810">LVTSWSRCWVRPTTEAVSPSLRRSRRLAGLPPLQLEMSTDADATTSTPACPSQPYRQPRPYGGKAGEDVDQWLTHYERVSKCNKWDANDQLANVVFSLTDTALVWYENHEDALTTWSIFVQELKSCFSDATAKKKRAELTLAQRAQLSGETCTAYIEEILRLCKTANPAMSEEDKVGHLLKGIAEDVYNFLIGKDNLSSVSDVIRHCRTFETLKMRRITTKFGRLSNVATVATVDVSSPSDLASTIRQIVREELLRREELTSSTPRFASACSAQDTSLPGPVPAWQSVNATDVRYHAEAPPAMAAPSMRPDDQPRPRFARRYRRPPTGFNVEPEYVAYSPYPDMPQYFDKTPVQRPPSPVCYNCGVPGHIARFCERRQSSRYERPSAGTRRRNDGHTGARWSAHMTSMDNFTQRSIRNTSPASDRSLTPPSGPRPHRSPSPRRRVPTPPPEN</sequence>
<dbReference type="Pfam" id="PF00098">
    <property type="entry name" value="zf-CCHC"/>
    <property type="match status" value="1"/>
</dbReference>